<protein>
    <submittedName>
        <fullName evidence="2">Unannotated protein</fullName>
    </submittedName>
</protein>
<reference evidence="2" key="1">
    <citation type="submission" date="2020-05" db="EMBL/GenBank/DDBJ databases">
        <authorList>
            <person name="Chiriac C."/>
            <person name="Salcher M."/>
            <person name="Ghai R."/>
            <person name="Kavagutti S V."/>
        </authorList>
    </citation>
    <scope>NUCLEOTIDE SEQUENCE</scope>
</reference>
<evidence type="ECO:0000256" key="1">
    <source>
        <dbReference type="SAM" id="MobiDB-lite"/>
    </source>
</evidence>
<evidence type="ECO:0000313" key="2">
    <source>
        <dbReference type="EMBL" id="CAB4933902.1"/>
    </source>
</evidence>
<organism evidence="2">
    <name type="scientific">freshwater metagenome</name>
    <dbReference type="NCBI Taxonomy" id="449393"/>
    <lineage>
        <taxon>unclassified sequences</taxon>
        <taxon>metagenomes</taxon>
        <taxon>ecological metagenomes</taxon>
    </lineage>
</organism>
<accession>A0A6J7IUB5</accession>
<dbReference type="EMBL" id="CAFBMW010000009">
    <property type="protein sequence ID" value="CAB4933902.1"/>
    <property type="molecule type" value="Genomic_DNA"/>
</dbReference>
<feature type="region of interest" description="Disordered" evidence="1">
    <location>
        <begin position="124"/>
        <end position="145"/>
    </location>
</feature>
<sequence>MVLTVWVAVWVLDEDRRTLGVGDTLSEWLTLEEVERLPHVPPERVQSIRGVARALPPWPGTEDGRHPVSVSVAGATLYWDAPRPVGGPVEITGVVSLNNIDAPDGFPVTRGAIRRVRMEWRATGTGTDGQRVSPPPGASSHYEDVPGSYLPGYDDGPGPGFPLAPAAISAQALRWSGCLVDLEPDVPVASTGKTP</sequence>
<proteinExistence type="predicted"/>
<name>A0A6J7IUB5_9ZZZZ</name>
<gene>
    <name evidence="2" type="ORF">UFOPK3662_01406</name>
</gene>
<dbReference type="AlphaFoldDB" id="A0A6J7IUB5"/>